<protein>
    <submittedName>
        <fullName evidence="1">Uncharacterized protein</fullName>
    </submittedName>
</protein>
<accession>A0ABD0P685</accession>
<dbReference type="AlphaFoldDB" id="A0ABD0P685"/>
<keyword evidence="2" id="KW-1185">Reference proteome</keyword>
<proteinExistence type="predicted"/>
<feature type="non-terminal residue" evidence="1">
    <location>
        <position position="244"/>
    </location>
</feature>
<dbReference type="PANTHER" id="PTHR37984">
    <property type="entry name" value="PROTEIN CBG26694"/>
    <property type="match status" value="1"/>
</dbReference>
<reference evidence="1 2" key="1">
    <citation type="submission" date="2024-05" db="EMBL/GenBank/DDBJ databases">
        <title>Genome sequencing and assembly of Indian major carp, Cirrhinus mrigala (Hamilton, 1822).</title>
        <authorList>
            <person name="Mohindra V."/>
            <person name="Chowdhury L.M."/>
            <person name="Lal K."/>
            <person name="Jena J.K."/>
        </authorList>
    </citation>
    <scope>NUCLEOTIDE SEQUENCE [LARGE SCALE GENOMIC DNA]</scope>
    <source>
        <strain evidence="1">CM1030</strain>
        <tissue evidence="1">Blood</tissue>
    </source>
</reference>
<dbReference type="InterPro" id="IPR050951">
    <property type="entry name" value="Retrovirus_Pol_polyprotein"/>
</dbReference>
<name>A0ABD0P685_CIRMR</name>
<dbReference type="InterPro" id="IPR012337">
    <property type="entry name" value="RNaseH-like_sf"/>
</dbReference>
<evidence type="ECO:0000313" key="1">
    <source>
        <dbReference type="EMBL" id="KAL0168601.1"/>
    </source>
</evidence>
<dbReference type="Gene3D" id="3.30.420.10">
    <property type="entry name" value="Ribonuclease H-like superfamily/Ribonuclease H"/>
    <property type="match status" value="1"/>
</dbReference>
<evidence type="ECO:0000313" key="2">
    <source>
        <dbReference type="Proteomes" id="UP001529510"/>
    </source>
</evidence>
<dbReference type="PANTHER" id="PTHR37984:SF15">
    <property type="entry name" value="INTEGRASE CATALYTIC DOMAIN-CONTAINING PROTEIN"/>
    <property type="match status" value="1"/>
</dbReference>
<dbReference type="Proteomes" id="UP001529510">
    <property type="component" value="Unassembled WGS sequence"/>
</dbReference>
<comment type="caution">
    <text evidence="1">The sequence shown here is derived from an EMBL/GenBank/DDBJ whole genome shotgun (WGS) entry which is preliminary data.</text>
</comment>
<organism evidence="1 2">
    <name type="scientific">Cirrhinus mrigala</name>
    <name type="common">Mrigala</name>
    <dbReference type="NCBI Taxonomy" id="683832"/>
    <lineage>
        <taxon>Eukaryota</taxon>
        <taxon>Metazoa</taxon>
        <taxon>Chordata</taxon>
        <taxon>Craniata</taxon>
        <taxon>Vertebrata</taxon>
        <taxon>Euteleostomi</taxon>
        <taxon>Actinopterygii</taxon>
        <taxon>Neopterygii</taxon>
        <taxon>Teleostei</taxon>
        <taxon>Ostariophysi</taxon>
        <taxon>Cypriniformes</taxon>
        <taxon>Cyprinidae</taxon>
        <taxon>Labeoninae</taxon>
        <taxon>Labeonini</taxon>
        <taxon>Cirrhinus</taxon>
    </lineage>
</organism>
<dbReference type="EMBL" id="JAMKFB020000018">
    <property type="protein sequence ID" value="KAL0168601.1"/>
    <property type="molecule type" value="Genomic_DNA"/>
</dbReference>
<dbReference type="InterPro" id="IPR036397">
    <property type="entry name" value="RNaseH_sf"/>
</dbReference>
<sequence length="244" mass="28594">MNSRQSRWSLFFTRFSFTVTYHPGIKNHKADALSRRHDPDQPDQLIESILPSSVVIAKISWNIMEEIQRGQQNEPPPPECNIIVSLISGCHLESNSQVERLNQEIGHYLRTYCSREQDKWSNFLPWVEYAQNSLTHSSTGLTLFQHVLGYQPPMFPWSGEPSMVPSLDDWIKHSKWVWDSAHVRLQRAIRAQWIQADQRRHPHPKYQPGQRVWLSTRDLRLQLPSRKLIPSYVGPFKILKQIIP</sequence>
<dbReference type="SUPFAM" id="SSF53098">
    <property type="entry name" value="Ribonuclease H-like"/>
    <property type="match status" value="1"/>
</dbReference>
<gene>
    <name evidence="1" type="ORF">M9458_036823</name>
</gene>